<dbReference type="SUPFAM" id="SSF49265">
    <property type="entry name" value="Fibronectin type III"/>
    <property type="match status" value="1"/>
</dbReference>
<dbReference type="InterPro" id="IPR019482">
    <property type="entry name" value="IL-12_beta_cen-dom"/>
</dbReference>
<dbReference type="Gene3D" id="2.60.40.10">
    <property type="entry name" value="Immunoglobulins"/>
    <property type="match status" value="2"/>
</dbReference>
<name>A0A8C6SHV6_9GOBI</name>
<reference evidence="6" key="2">
    <citation type="submission" date="2025-09" db="UniProtKB">
        <authorList>
            <consortium name="Ensembl"/>
        </authorList>
    </citation>
    <scope>IDENTIFICATION</scope>
</reference>
<feature type="transmembrane region" description="Helical" evidence="4">
    <location>
        <begin position="24"/>
        <end position="42"/>
    </location>
</feature>
<keyword evidence="4" id="KW-0812">Transmembrane</keyword>
<dbReference type="InterPro" id="IPR050676">
    <property type="entry name" value="IL-12"/>
</dbReference>
<dbReference type="Pfam" id="PF10420">
    <property type="entry name" value="IL12p40_C"/>
    <property type="match status" value="1"/>
</dbReference>
<feature type="domain" description="Interleukin-12 beta central" evidence="5">
    <location>
        <begin position="121"/>
        <end position="189"/>
    </location>
</feature>
<dbReference type="Ensembl" id="ENSNMLT00000007395.1">
    <property type="protein sequence ID" value="ENSNMLP00000006475.1"/>
    <property type="gene ID" value="ENSNMLG00000004641.1"/>
</dbReference>
<evidence type="ECO:0000256" key="4">
    <source>
        <dbReference type="SAM" id="Phobius"/>
    </source>
</evidence>
<keyword evidence="2" id="KW-1015">Disulfide bond</keyword>
<dbReference type="InterPro" id="IPR036116">
    <property type="entry name" value="FN3_sf"/>
</dbReference>
<proteinExistence type="predicted"/>
<evidence type="ECO:0000256" key="1">
    <source>
        <dbReference type="ARBA" id="ARBA00022729"/>
    </source>
</evidence>
<keyword evidence="3" id="KW-0325">Glycoprotein</keyword>
<evidence type="ECO:0000313" key="7">
    <source>
        <dbReference type="Proteomes" id="UP000694523"/>
    </source>
</evidence>
<protein>
    <recommendedName>
        <fullName evidence="5">Interleukin-12 beta central domain-containing protein</fullName>
    </recommendedName>
</protein>
<evidence type="ECO:0000259" key="5">
    <source>
        <dbReference type="Pfam" id="PF10420"/>
    </source>
</evidence>
<organism evidence="6 7">
    <name type="scientific">Neogobius melanostomus</name>
    <name type="common">round goby</name>
    <dbReference type="NCBI Taxonomy" id="47308"/>
    <lineage>
        <taxon>Eukaryota</taxon>
        <taxon>Metazoa</taxon>
        <taxon>Chordata</taxon>
        <taxon>Craniata</taxon>
        <taxon>Vertebrata</taxon>
        <taxon>Euteleostomi</taxon>
        <taxon>Actinopterygii</taxon>
        <taxon>Neopterygii</taxon>
        <taxon>Teleostei</taxon>
        <taxon>Neoteleostei</taxon>
        <taxon>Acanthomorphata</taxon>
        <taxon>Gobiaria</taxon>
        <taxon>Gobiiformes</taxon>
        <taxon>Gobioidei</taxon>
        <taxon>Gobiidae</taxon>
        <taxon>Benthophilinae</taxon>
        <taxon>Neogobiini</taxon>
        <taxon>Neogobius</taxon>
    </lineage>
</organism>
<accession>A0A8C6SHV6</accession>
<evidence type="ECO:0000256" key="3">
    <source>
        <dbReference type="ARBA" id="ARBA00023180"/>
    </source>
</evidence>
<dbReference type="PANTHER" id="PTHR48485">
    <property type="entry name" value="INTERLEUKIN-12 SUBUNIT BETA-RELATED"/>
    <property type="match status" value="1"/>
</dbReference>
<keyword evidence="4" id="KW-1133">Transmembrane helix</keyword>
<dbReference type="PANTHER" id="PTHR48485:SF4">
    <property type="entry name" value="INTERLEUKIN-12 SUBUNIT BETA"/>
    <property type="match status" value="1"/>
</dbReference>
<sequence>MTIGEGGNRDRPVNRELCPRLSSFFSHLLGALYSISLLNYLFQLHLRSLMNSRAHYFYSLTTALLNLQGNRIQVTVREWRGGNYTCHLGPEGAPLNYTLVMVQLEPDNRTVILEERGHDQGYIHCSTPNYRGSFHCSWSRTQGRSDAAVLNQETVRCEVDPDGSGMKCDDSDCPYKEEQYRIILTVYMYSEARLEGYSKAFYIRDIGEQFVYMDYPETWEKPCSFFSLLFQVKVVKGVHNRHSCDSHENILVRLKIMNNKYVFCVRAQDRHTGGPWGHWNHCM</sequence>
<evidence type="ECO:0000313" key="6">
    <source>
        <dbReference type="Ensembl" id="ENSNMLP00000006475.1"/>
    </source>
</evidence>
<dbReference type="Proteomes" id="UP000694523">
    <property type="component" value="Unplaced"/>
</dbReference>
<keyword evidence="7" id="KW-1185">Reference proteome</keyword>
<reference evidence="6" key="1">
    <citation type="submission" date="2025-08" db="UniProtKB">
        <authorList>
            <consortium name="Ensembl"/>
        </authorList>
    </citation>
    <scope>IDENTIFICATION</scope>
</reference>
<keyword evidence="4" id="KW-0472">Membrane</keyword>
<dbReference type="InterPro" id="IPR013783">
    <property type="entry name" value="Ig-like_fold"/>
</dbReference>
<keyword evidence="1" id="KW-0732">Signal</keyword>
<evidence type="ECO:0000256" key="2">
    <source>
        <dbReference type="ARBA" id="ARBA00023157"/>
    </source>
</evidence>
<dbReference type="AlphaFoldDB" id="A0A8C6SHV6"/>